<dbReference type="AlphaFoldDB" id="A0A448D988"/>
<protein>
    <submittedName>
        <fullName evidence="6">Sulfate-binding protein</fullName>
    </submittedName>
</protein>
<dbReference type="EMBL" id="LR134313">
    <property type="protein sequence ID" value="VEF02150.1"/>
    <property type="molecule type" value="Genomic_DNA"/>
</dbReference>
<dbReference type="NCBIfam" id="NF008106">
    <property type="entry name" value="PRK10852.1"/>
    <property type="match status" value="1"/>
</dbReference>
<dbReference type="CDD" id="cd01005">
    <property type="entry name" value="PBP2_CysP"/>
    <property type="match status" value="1"/>
</dbReference>
<dbReference type="PANTHER" id="PTHR30368:SF2">
    <property type="entry name" value="SULFATE-BINDING PROTEIN"/>
    <property type="match status" value="1"/>
</dbReference>
<dbReference type="PANTHER" id="PTHR30368">
    <property type="entry name" value="SULFATE-BINDING PROTEIN"/>
    <property type="match status" value="1"/>
</dbReference>
<dbReference type="Proteomes" id="UP000279284">
    <property type="component" value="Chromosome"/>
</dbReference>
<comment type="similarity">
    <text evidence="2">Belongs to the prokaryotic sulfate-binding protein family.</text>
</comment>
<dbReference type="KEGG" id="nci:NCTC10296_01644"/>
<evidence type="ECO:0000256" key="2">
    <source>
        <dbReference type="ARBA" id="ARBA00006099"/>
    </source>
</evidence>
<gene>
    <name evidence="6" type="primary">sbp</name>
    <name evidence="6" type="ORF">NCTC10296_01644</name>
</gene>
<dbReference type="NCBIfam" id="NF008022">
    <property type="entry name" value="PRK10752.1"/>
    <property type="match status" value="1"/>
</dbReference>
<evidence type="ECO:0000313" key="7">
    <source>
        <dbReference type="Proteomes" id="UP000279284"/>
    </source>
</evidence>
<evidence type="ECO:0000256" key="1">
    <source>
        <dbReference type="ARBA" id="ARBA00004418"/>
    </source>
</evidence>
<keyword evidence="4" id="KW-0732">Signal</keyword>
<name>A0A448D988_9NEIS</name>
<dbReference type="GO" id="GO:0140104">
    <property type="term" value="F:molecular carrier activity"/>
    <property type="evidence" value="ECO:0007669"/>
    <property type="project" value="InterPro"/>
</dbReference>
<dbReference type="GO" id="GO:1902358">
    <property type="term" value="P:sulfate transmembrane transport"/>
    <property type="evidence" value="ECO:0007669"/>
    <property type="project" value="InterPro"/>
</dbReference>
<evidence type="ECO:0000313" key="6">
    <source>
        <dbReference type="EMBL" id="VEF02150.1"/>
    </source>
</evidence>
<dbReference type="RefSeq" id="WP_085415908.1">
    <property type="nucleotide sequence ID" value="NZ_CAUJPY010000024.1"/>
</dbReference>
<evidence type="ECO:0000256" key="5">
    <source>
        <dbReference type="ARBA" id="ARBA00022764"/>
    </source>
</evidence>
<evidence type="ECO:0000256" key="4">
    <source>
        <dbReference type="ARBA" id="ARBA00022729"/>
    </source>
</evidence>
<dbReference type="GO" id="GO:0042597">
    <property type="term" value="C:periplasmic space"/>
    <property type="evidence" value="ECO:0007669"/>
    <property type="project" value="UniProtKB-SubCell"/>
</dbReference>
<dbReference type="Pfam" id="PF13531">
    <property type="entry name" value="SBP_bac_11"/>
    <property type="match status" value="1"/>
</dbReference>
<dbReference type="Gene3D" id="3.40.190.10">
    <property type="entry name" value="Periplasmic binding protein-like II"/>
    <property type="match status" value="2"/>
</dbReference>
<dbReference type="STRING" id="493.BWD07_03085"/>
<accession>A0A448D988</accession>
<dbReference type="NCBIfam" id="TIGR00971">
    <property type="entry name" value="3a0106s03"/>
    <property type="match status" value="1"/>
</dbReference>
<keyword evidence="3" id="KW-0813">Transport</keyword>
<organism evidence="6 7">
    <name type="scientific">Neisseria canis</name>
    <dbReference type="NCBI Taxonomy" id="493"/>
    <lineage>
        <taxon>Bacteria</taxon>
        <taxon>Pseudomonadati</taxon>
        <taxon>Pseudomonadota</taxon>
        <taxon>Betaproteobacteria</taxon>
        <taxon>Neisseriales</taxon>
        <taxon>Neisseriaceae</taxon>
        <taxon>Neisseria</taxon>
    </lineage>
</organism>
<evidence type="ECO:0000256" key="3">
    <source>
        <dbReference type="ARBA" id="ARBA00022448"/>
    </source>
</evidence>
<keyword evidence="7" id="KW-1185">Reference proteome</keyword>
<reference evidence="6 7" key="1">
    <citation type="submission" date="2018-12" db="EMBL/GenBank/DDBJ databases">
        <authorList>
            <consortium name="Pathogen Informatics"/>
        </authorList>
    </citation>
    <scope>NUCLEOTIDE SEQUENCE [LARGE SCALE GENOMIC DNA]</scope>
    <source>
        <strain evidence="6 7">NCTC10296</strain>
    </source>
</reference>
<dbReference type="OrthoDB" id="9802127at2"/>
<dbReference type="InterPro" id="IPR005669">
    <property type="entry name" value="Thiosulph/SO4-bd"/>
</dbReference>
<proteinExistence type="inferred from homology"/>
<keyword evidence="5" id="KW-0574">Periplasm</keyword>
<dbReference type="SUPFAM" id="SSF53850">
    <property type="entry name" value="Periplasmic binding protein-like II"/>
    <property type="match status" value="1"/>
</dbReference>
<comment type="subcellular location">
    <subcellularLocation>
        <location evidence="1">Periplasm</location>
    </subcellularLocation>
</comment>
<sequence>MKPKHLIALLTVFALPGCAPESGDKSASAPSDKVAAATLLNVSYDVTRDYYKDYNPIFTKHYATKHPNVTINIQQSHGGSSKQALSVANGLQADVVTMNQSSDIDLLVQKGLVSSDWQKQFPNNAVPFTSTTVFLVRKGNPLQVKDWSDLARDNIKVVVANPKTSGNGRYSFLAAHAYALKTNQNDETKAIEFTKKLLKNVPVFENGGRAATTTFVQRNIGDVLITFENEANLAGKQLGNGNFEIIYPSYSILMESPVAVVNSVTDKKGSTAAATEYLNYLWSKPAQELGAKLYLRPTDKDVLAANAATFPKVETFRPTEVFGPWDQIMKKYFADGGLFDQLTTK</sequence>